<evidence type="ECO:0000256" key="1">
    <source>
        <dbReference type="SAM" id="Phobius"/>
    </source>
</evidence>
<sequence>MFGYDLYTVIPIFISTVVVLFTALYWYVTRNDNYWKKRGVPFIPRRNTLQLLWLFFKKPFNELLKLDMGKYGHAIG</sequence>
<keyword evidence="1" id="KW-1133">Transmembrane helix</keyword>
<evidence type="ECO:0000313" key="3">
    <source>
        <dbReference type="EMBL" id="GBO09169.1"/>
    </source>
</evidence>
<organism evidence="4 5">
    <name type="scientific">Araneus ventricosus</name>
    <name type="common">Orbweaver spider</name>
    <name type="synonym">Epeira ventricosa</name>
    <dbReference type="NCBI Taxonomy" id="182803"/>
    <lineage>
        <taxon>Eukaryota</taxon>
        <taxon>Metazoa</taxon>
        <taxon>Ecdysozoa</taxon>
        <taxon>Arthropoda</taxon>
        <taxon>Chelicerata</taxon>
        <taxon>Arachnida</taxon>
        <taxon>Araneae</taxon>
        <taxon>Araneomorphae</taxon>
        <taxon>Entelegynae</taxon>
        <taxon>Araneoidea</taxon>
        <taxon>Araneidae</taxon>
        <taxon>Araneus</taxon>
    </lineage>
</organism>
<dbReference type="AlphaFoldDB" id="A0A4Y2U9U5"/>
<evidence type="ECO:0000313" key="5">
    <source>
        <dbReference type="Proteomes" id="UP000499080"/>
    </source>
</evidence>
<evidence type="ECO:0000313" key="4">
    <source>
        <dbReference type="EMBL" id="GBO09412.1"/>
    </source>
</evidence>
<keyword evidence="1" id="KW-0472">Membrane</keyword>
<protein>
    <submittedName>
        <fullName evidence="4">Uncharacterized protein</fullName>
    </submittedName>
</protein>
<reference evidence="4 5" key="1">
    <citation type="journal article" date="2019" name="Sci. Rep.">
        <title>Orb-weaving spider Araneus ventricosus genome elucidates the spidroin gene catalogue.</title>
        <authorList>
            <person name="Kono N."/>
            <person name="Nakamura H."/>
            <person name="Ohtoshi R."/>
            <person name="Moran D.A.P."/>
            <person name="Shinohara A."/>
            <person name="Yoshida Y."/>
            <person name="Fujiwara M."/>
            <person name="Mori M."/>
            <person name="Tomita M."/>
            <person name="Arakawa K."/>
        </authorList>
    </citation>
    <scope>NUCLEOTIDE SEQUENCE [LARGE SCALE GENOMIC DNA]</scope>
</reference>
<dbReference type="OrthoDB" id="6435804at2759"/>
<feature type="transmembrane region" description="Helical" evidence="1">
    <location>
        <begin position="6"/>
        <end position="28"/>
    </location>
</feature>
<keyword evidence="5" id="KW-1185">Reference proteome</keyword>
<feature type="non-terminal residue" evidence="4">
    <location>
        <position position="76"/>
    </location>
</feature>
<proteinExistence type="predicted"/>
<comment type="caution">
    <text evidence="4">The sequence shown here is derived from an EMBL/GenBank/DDBJ whole genome shotgun (WGS) entry which is preliminary data.</text>
</comment>
<dbReference type="EMBL" id="BGPR01034854">
    <property type="protein sequence ID" value="GBO09412.1"/>
    <property type="molecule type" value="Genomic_DNA"/>
</dbReference>
<accession>A0A4Y2U9U5</accession>
<evidence type="ECO:0000313" key="2">
    <source>
        <dbReference type="EMBL" id="GBO09166.1"/>
    </source>
</evidence>
<dbReference type="EMBL" id="BGPR01034696">
    <property type="protein sequence ID" value="GBO09169.1"/>
    <property type="molecule type" value="Genomic_DNA"/>
</dbReference>
<keyword evidence="1" id="KW-0812">Transmembrane</keyword>
<name>A0A4Y2U9U5_ARAVE</name>
<dbReference type="Proteomes" id="UP000499080">
    <property type="component" value="Unassembled WGS sequence"/>
</dbReference>
<dbReference type="EMBL" id="BGPR01034693">
    <property type="protein sequence ID" value="GBO09166.1"/>
    <property type="molecule type" value="Genomic_DNA"/>
</dbReference>
<gene>
    <name evidence="4" type="ORF">AVEN_146294_1</name>
    <name evidence="2" type="ORF">AVEN_197479_1</name>
    <name evidence="3" type="ORF">AVEN_267411_1</name>
</gene>